<evidence type="ECO:0000256" key="1">
    <source>
        <dbReference type="HAMAP-Rule" id="MF_00649"/>
    </source>
</evidence>
<dbReference type="Pfam" id="PF03884">
    <property type="entry name" value="YacG"/>
    <property type="match status" value="1"/>
</dbReference>
<feature type="binding site" evidence="1">
    <location>
        <position position="23"/>
    </location>
    <ligand>
        <name>Zn(2+)</name>
        <dbReference type="ChEBI" id="CHEBI:29105"/>
    </ligand>
</feature>
<organism evidence="2 3">
    <name type="scientific">Qipengyuania pacifica</name>
    <dbReference type="NCBI Taxonomy" id="2860199"/>
    <lineage>
        <taxon>Bacteria</taxon>
        <taxon>Pseudomonadati</taxon>
        <taxon>Pseudomonadota</taxon>
        <taxon>Alphaproteobacteria</taxon>
        <taxon>Sphingomonadales</taxon>
        <taxon>Erythrobacteraceae</taxon>
        <taxon>Qipengyuania</taxon>
    </lineage>
</organism>
<name>A0ABS7JIJ6_9SPHN</name>
<accession>A0ABS7JIJ6</accession>
<dbReference type="RefSeq" id="WP_221597755.1">
    <property type="nucleotide sequence ID" value="NZ_JAIGNQ010000002.1"/>
</dbReference>
<dbReference type="SUPFAM" id="SSF57716">
    <property type="entry name" value="Glucocorticoid receptor-like (DNA-binding domain)"/>
    <property type="match status" value="1"/>
</dbReference>
<dbReference type="Proteomes" id="UP000776651">
    <property type="component" value="Unassembled WGS sequence"/>
</dbReference>
<feature type="binding site" evidence="1">
    <location>
        <position position="11"/>
    </location>
    <ligand>
        <name>Zn(2+)</name>
        <dbReference type="ChEBI" id="CHEBI:29105"/>
    </ligand>
</feature>
<dbReference type="InterPro" id="IPR013088">
    <property type="entry name" value="Znf_NHR/GATA"/>
</dbReference>
<dbReference type="EMBL" id="JAIGNQ010000002">
    <property type="protein sequence ID" value="MBX7488358.1"/>
    <property type="molecule type" value="Genomic_DNA"/>
</dbReference>
<comment type="subunit">
    <text evidence="1">Interacts with GyrB.</text>
</comment>
<comment type="similarity">
    <text evidence="1">Belongs to the DNA gyrase inhibitor YacG family.</text>
</comment>
<reference evidence="2 3" key="1">
    <citation type="submission" date="2021-08" db="EMBL/GenBank/DDBJ databases">
        <title>Comparative Genomics Analysis of the Genus Qipengyuania Reveals Extensive Genetic Diversity and Metabolic Versatility, Including the Description of Fifteen Novel Species.</title>
        <authorList>
            <person name="Liu Y."/>
        </authorList>
    </citation>
    <scope>NUCLEOTIDE SEQUENCE [LARGE SCALE GENOMIC DNA]</scope>
    <source>
        <strain evidence="2 3">GH25</strain>
    </source>
</reference>
<keyword evidence="1" id="KW-0479">Metal-binding</keyword>
<evidence type="ECO:0000313" key="2">
    <source>
        <dbReference type="EMBL" id="MBX7488358.1"/>
    </source>
</evidence>
<protein>
    <recommendedName>
        <fullName evidence="1">DNA gyrase inhibitor YacG</fullName>
    </recommendedName>
</protein>
<dbReference type="InterPro" id="IPR005584">
    <property type="entry name" value="DNA_gyrase_inhibitor_YacG"/>
</dbReference>
<feature type="binding site" evidence="1">
    <location>
        <position position="27"/>
    </location>
    <ligand>
        <name>Zn(2+)</name>
        <dbReference type="ChEBI" id="CHEBI:29105"/>
    </ligand>
</feature>
<dbReference type="HAMAP" id="MF_00649">
    <property type="entry name" value="DNA_gyrase_inhibitor_YacG"/>
    <property type="match status" value="1"/>
</dbReference>
<keyword evidence="1" id="KW-0862">Zinc</keyword>
<feature type="binding site" evidence="1">
    <location>
        <position position="8"/>
    </location>
    <ligand>
        <name>Zn(2+)</name>
        <dbReference type="ChEBI" id="CHEBI:29105"/>
    </ligand>
</feature>
<keyword evidence="3" id="KW-1185">Reference proteome</keyword>
<comment type="caution">
    <text evidence="2">The sequence shown here is derived from an EMBL/GenBank/DDBJ whole genome shotgun (WGS) entry which is preliminary data.</text>
</comment>
<comment type="function">
    <text evidence="1">Inhibits all the catalytic activities of DNA gyrase by preventing its interaction with DNA. Acts by binding directly to the C-terminal domain of GyrB, which probably disrupts DNA binding by the gyrase.</text>
</comment>
<dbReference type="Gene3D" id="3.30.50.10">
    <property type="entry name" value="Erythroid Transcription Factor GATA-1, subunit A"/>
    <property type="match status" value="1"/>
</dbReference>
<proteinExistence type="inferred from homology"/>
<comment type="cofactor">
    <cofactor evidence="1">
        <name>Zn(2+)</name>
        <dbReference type="ChEBI" id="CHEBI:29105"/>
    </cofactor>
    <text evidence="1">Binds 1 zinc ion.</text>
</comment>
<gene>
    <name evidence="1 2" type="primary">yacG</name>
    <name evidence="2" type="ORF">K3177_07505</name>
</gene>
<sequence length="62" mass="6946">MTTRSRPCPICKRARSEEYAPFCSSRCRDRDLSKWFGDGYSVAGRPALPEEIGAEFSGGKEE</sequence>
<evidence type="ECO:0000313" key="3">
    <source>
        <dbReference type="Proteomes" id="UP000776651"/>
    </source>
</evidence>